<dbReference type="AlphaFoldDB" id="A0ABD3UIM6"/>
<evidence type="ECO:0000313" key="1">
    <source>
        <dbReference type="EMBL" id="KAL3849379.1"/>
    </source>
</evidence>
<accession>A0ABD3UIM6</accession>
<sequence>MADRFFPNEMPDFISISISETSHSESAGAPESDSLTKLLHLPYKTLSQFLMKSALDLKDTVVKETWVAKRKRVSDYTLYTGALGTAFLLFKAYQVTKDDAHLHLCSEIINSCDYASRDSGRVTFICGQAGVYALGAVVAKHNGDERLCHQYVTQFKEIKLSKDLPDELLYGRAGFLWACSFLNKNLGEGTISSTRMVFGSEEFLQAAIDAAEVVWNRGLLKRVGICHGISGNAYVFLSLYQLTGKLEFLYRAKAFTCFLHDRAQCLISEGIMHGGDRPYSMFEGIGGMAYLFLDMIEPYHARFPAFQL</sequence>
<dbReference type="EMBL" id="JBJXBP010000001">
    <property type="protein sequence ID" value="KAL3849379.1"/>
    <property type="molecule type" value="Genomic_DNA"/>
</dbReference>
<comment type="caution">
    <text evidence="1">The sequence shown here is derived from an EMBL/GenBank/DDBJ whole genome shotgun (WGS) entry which is preliminary data.</text>
</comment>
<dbReference type="SUPFAM" id="SSF158745">
    <property type="entry name" value="LanC-like"/>
    <property type="match status" value="2"/>
</dbReference>
<evidence type="ECO:0000313" key="2">
    <source>
        <dbReference type="Proteomes" id="UP001634393"/>
    </source>
</evidence>
<keyword evidence="2" id="KW-1185">Reference proteome</keyword>
<evidence type="ECO:0008006" key="3">
    <source>
        <dbReference type="Google" id="ProtNLM"/>
    </source>
</evidence>
<organism evidence="1 2">
    <name type="scientific">Penstemon smallii</name>
    <dbReference type="NCBI Taxonomy" id="265156"/>
    <lineage>
        <taxon>Eukaryota</taxon>
        <taxon>Viridiplantae</taxon>
        <taxon>Streptophyta</taxon>
        <taxon>Embryophyta</taxon>
        <taxon>Tracheophyta</taxon>
        <taxon>Spermatophyta</taxon>
        <taxon>Magnoliopsida</taxon>
        <taxon>eudicotyledons</taxon>
        <taxon>Gunneridae</taxon>
        <taxon>Pentapetalae</taxon>
        <taxon>asterids</taxon>
        <taxon>lamiids</taxon>
        <taxon>Lamiales</taxon>
        <taxon>Plantaginaceae</taxon>
        <taxon>Cheloneae</taxon>
        <taxon>Penstemon</taxon>
    </lineage>
</organism>
<dbReference type="PRINTS" id="PR01950">
    <property type="entry name" value="LANCSUPER"/>
</dbReference>
<dbReference type="CDD" id="cd04794">
    <property type="entry name" value="euk_LANCL"/>
    <property type="match status" value="1"/>
</dbReference>
<name>A0ABD3UIM6_9LAMI</name>
<reference evidence="1 2" key="1">
    <citation type="submission" date="2024-12" db="EMBL/GenBank/DDBJ databases">
        <title>The unique morphological basis and parallel evolutionary history of personate flowers in Penstemon.</title>
        <authorList>
            <person name="Depatie T.H."/>
            <person name="Wessinger C.A."/>
        </authorList>
    </citation>
    <scope>NUCLEOTIDE SEQUENCE [LARGE SCALE GENOMIC DNA]</scope>
    <source>
        <strain evidence="1">WTNN_2</strain>
        <tissue evidence="1">Leaf</tissue>
    </source>
</reference>
<protein>
    <recommendedName>
        <fullName evidence="3">LanC-like protein 2</fullName>
    </recommendedName>
</protein>
<dbReference type="Proteomes" id="UP001634393">
    <property type="component" value="Unassembled WGS sequence"/>
</dbReference>
<dbReference type="PANTHER" id="PTHR12736:SF7">
    <property type="entry name" value="LANC-LIKE PROTEIN 3"/>
    <property type="match status" value="1"/>
</dbReference>
<dbReference type="PANTHER" id="PTHR12736">
    <property type="entry name" value="LANC-LIKE PROTEIN"/>
    <property type="match status" value="1"/>
</dbReference>
<dbReference type="InterPro" id="IPR012341">
    <property type="entry name" value="6hp_glycosidase-like_sf"/>
</dbReference>
<dbReference type="InterPro" id="IPR007822">
    <property type="entry name" value="LANC-like"/>
</dbReference>
<dbReference type="SMART" id="SM01260">
    <property type="entry name" value="LANC_like"/>
    <property type="match status" value="1"/>
</dbReference>
<dbReference type="Gene3D" id="1.50.10.10">
    <property type="match status" value="2"/>
</dbReference>
<gene>
    <name evidence="1" type="ORF">ACJIZ3_011261</name>
</gene>
<proteinExistence type="predicted"/>
<dbReference type="Pfam" id="PF05147">
    <property type="entry name" value="LANC_like"/>
    <property type="match status" value="2"/>
</dbReference>